<gene>
    <name evidence="2" type="ORF">LQ318_13535</name>
</gene>
<name>A0ABT3Q1D6_9BACT</name>
<evidence type="ECO:0000313" key="2">
    <source>
        <dbReference type="EMBL" id="MCW9713927.1"/>
    </source>
</evidence>
<dbReference type="EMBL" id="JAJNDC010000004">
    <property type="protein sequence ID" value="MCW9713927.1"/>
    <property type="molecule type" value="Genomic_DNA"/>
</dbReference>
<evidence type="ECO:0000259" key="1">
    <source>
        <dbReference type="Pfam" id="PF13438"/>
    </source>
</evidence>
<reference evidence="2 3" key="1">
    <citation type="submission" date="2021-11" db="EMBL/GenBank/DDBJ databases">
        <title>Aliifidinibius sp. nov., a new bacterium isolated from saline soil.</title>
        <authorList>
            <person name="Galisteo C."/>
            <person name="De La Haba R."/>
            <person name="Sanchez-Porro C."/>
            <person name="Ventosa A."/>
        </authorList>
    </citation>
    <scope>NUCLEOTIDE SEQUENCE [LARGE SCALE GENOMIC DNA]</scope>
    <source>
        <strain evidence="2 3">KACC 190600</strain>
    </source>
</reference>
<sequence>MYQSGLKYKKAAVMLTGIIPQSKIQGNLFSKKQQSNNQHELMRKIDDINTKYGSDTAHFAATGFEQSWQMKQQFLSPKYTTSWDNLMEISC</sequence>
<organism evidence="2 3">
    <name type="scientific">Fodinibius salicampi</name>
    <dbReference type="NCBI Taxonomy" id="1920655"/>
    <lineage>
        <taxon>Bacteria</taxon>
        <taxon>Pseudomonadati</taxon>
        <taxon>Balneolota</taxon>
        <taxon>Balneolia</taxon>
        <taxon>Balneolales</taxon>
        <taxon>Balneolaceae</taxon>
        <taxon>Fodinibius</taxon>
    </lineage>
</organism>
<proteinExistence type="predicted"/>
<feature type="domain" description="DUF4113" evidence="1">
    <location>
        <begin position="40"/>
        <end position="89"/>
    </location>
</feature>
<keyword evidence="3" id="KW-1185">Reference proteome</keyword>
<dbReference type="Pfam" id="PF13438">
    <property type="entry name" value="DUF4113"/>
    <property type="match status" value="1"/>
</dbReference>
<dbReference type="InterPro" id="IPR025188">
    <property type="entry name" value="DUF4113"/>
</dbReference>
<evidence type="ECO:0000313" key="3">
    <source>
        <dbReference type="Proteomes" id="UP001207337"/>
    </source>
</evidence>
<dbReference type="Proteomes" id="UP001207337">
    <property type="component" value="Unassembled WGS sequence"/>
</dbReference>
<dbReference type="RefSeq" id="WP_265790960.1">
    <property type="nucleotide sequence ID" value="NZ_BAABRS010000004.1"/>
</dbReference>
<accession>A0ABT3Q1D6</accession>
<protein>
    <submittedName>
        <fullName evidence="2">DUF4113 domain-containing protein</fullName>
    </submittedName>
</protein>
<comment type="caution">
    <text evidence="2">The sequence shown here is derived from an EMBL/GenBank/DDBJ whole genome shotgun (WGS) entry which is preliminary data.</text>
</comment>